<dbReference type="InterPro" id="IPR001036">
    <property type="entry name" value="Acrflvin-R"/>
</dbReference>
<evidence type="ECO:0000256" key="1">
    <source>
        <dbReference type="ARBA" id="ARBA00004429"/>
    </source>
</evidence>
<accession>A0A3P4B3T9</accession>
<dbReference type="PANTHER" id="PTHR32063">
    <property type="match status" value="1"/>
</dbReference>
<feature type="transmembrane region" description="Helical" evidence="9">
    <location>
        <begin position="1010"/>
        <end position="1036"/>
    </location>
</feature>
<keyword evidence="4" id="KW-1003">Cell membrane</keyword>
<keyword evidence="7 9" id="KW-1133">Transmembrane helix</keyword>
<dbReference type="PANTHER" id="PTHR32063:SF11">
    <property type="entry name" value="CATION OR DRUG EFFLUX SYSTEM PROTEIN"/>
    <property type="match status" value="1"/>
</dbReference>
<dbReference type="Gene3D" id="3.30.70.1320">
    <property type="entry name" value="Multidrug efflux transporter AcrB pore domain like"/>
    <property type="match status" value="1"/>
</dbReference>
<dbReference type="NCBIfam" id="TIGR00915">
    <property type="entry name" value="2A0602"/>
    <property type="match status" value="1"/>
</dbReference>
<feature type="transmembrane region" description="Helical" evidence="9">
    <location>
        <begin position="369"/>
        <end position="389"/>
    </location>
</feature>
<feature type="transmembrane region" description="Helical" evidence="9">
    <location>
        <begin position="907"/>
        <end position="927"/>
    </location>
</feature>
<feature type="transmembrane region" description="Helical" evidence="9">
    <location>
        <begin position="977"/>
        <end position="998"/>
    </location>
</feature>
<dbReference type="RefSeq" id="WP_124080415.1">
    <property type="nucleotide sequence ID" value="NZ_UWPJ01000023.1"/>
</dbReference>
<dbReference type="GO" id="GO:0042910">
    <property type="term" value="F:xenobiotic transmembrane transporter activity"/>
    <property type="evidence" value="ECO:0007669"/>
    <property type="project" value="TreeGrafter"/>
</dbReference>
<feature type="transmembrane region" description="Helical" evidence="9">
    <location>
        <begin position="552"/>
        <end position="571"/>
    </location>
</feature>
<dbReference type="InterPro" id="IPR027463">
    <property type="entry name" value="AcrB_DN_DC_subdom"/>
</dbReference>
<evidence type="ECO:0000259" key="10">
    <source>
        <dbReference type="PROSITE" id="PS50156"/>
    </source>
</evidence>
<dbReference type="InterPro" id="IPR000731">
    <property type="entry name" value="SSD"/>
</dbReference>
<dbReference type="Proteomes" id="UP000277294">
    <property type="component" value="Unassembled WGS sequence"/>
</dbReference>
<feature type="transmembrane region" description="Helical" evidence="9">
    <location>
        <begin position="395"/>
        <end position="419"/>
    </location>
</feature>
<evidence type="ECO:0000256" key="3">
    <source>
        <dbReference type="ARBA" id="ARBA00022448"/>
    </source>
</evidence>
<dbReference type="GO" id="GO:0005886">
    <property type="term" value="C:plasma membrane"/>
    <property type="evidence" value="ECO:0007669"/>
    <property type="project" value="UniProtKB-SubCell"/>
</dbReference>
<dbReference type="Pfam" id="PF00873">
    <property type="entry name" value="ACR_tran"/>
    <property type="match status" value="1"/>
</dbReference>
<dbReference type="InterPro" id="IPR004764">
    <property type="entry name" value="MdtF-like"/>
</dbReference>
<dbReference type="EMBL" id="UWPJ01000023">
    <property type="protein sequence ID" value="VCU70959.1"/>
    <property type="molecule type" value="Genomic_DNA"/>
</dbReference>
<comment type="caution">
    <text evidence="9">Lacks conserved residue(s) required for the propagation of feature annotation.</text>
</comment>
<evidence type="ECO:0000256" key="9">
    <source>
        <dbReference type="RuleBase" id="RU364070"/>
    </source>
</evidence>
<evidence type="ECO:0000313" key="11">
    <source>
        <dbReference type="EMBL" id="VCU70959.1"/>
    </source>
</evidence>
<dbReference type="PRINTS" id="PR00702">
    <property type="entry name" value="ACRIFLAVINRP"/>
</dbReference>
<proteinExistence type="inferred from homology"/>
<evidence type="ECO:0000256" key="4">
    <source>
        <dbReference type="ARBA" id="ARBA00022475"/>
    </source>
</evidence>
<dbReference type="PROSITE" id="PS50156">
    <property type="entry name" value="SSD"/>
    <property type="match status" value="1"/>
</dbReference>
<evidence type="ECO:0000256" key="5">
    <source>
        <dbReference type="ARBA" id="ARBA00022519"/>
    </source>
</evidence>
<evidence type="ECO:0000256" key="8">
    <source>
        <dbReference type="ARBA" id="ARBA00023136"/>
    </source>
</evidence>
<dbReference type="Gene3D" id="3.30.70.1430">
    <property type="entry name" value="Multidrug efflux transporter AcrB pore domain"/>
    <property type="match status" value="2"/>
</dbReference>
<dbReference type="Gene3D" id="1.20.1640.10">
    <property type="entry name" value="Multidrug efflux transporter AcrB transmembrane domain"/>
    <property type="match status" value="2"/>
</dbReference>
<sequence length="1069" mass="114270">MNMSRFFIDRPIFAGVLSVLILLGGVLALFQLPISEYPEVVPPSVVVRAQYPGANPKVIAETVAAPLEEQINGVENMLYMQSQANSDGNLAVTVTFQLGMDPDKAQQLVQNRVSQALPRLPADVQRLGVTTIKSSPTLTLVAHLISPDDRYGINYLRNYALLNVKDRLARLPGIGEVQLWGGGDYSMRVWLDPQKVAQRGLTASDVVRAIREQNVQVAAGVIGASPNSAEVPLQLSINTQGRLQTEQEFADIVLKTSPEGGVTRLSDVARVQLDAAEYGLRSLLDNKPAVALAIMQAPGANALDVSARVREAMDDMAKDFPPSVEHRIVYDPTQFVRASIEAVVHTLLEAIALVVLVVIVFLQTWRASVIPLLAVPVSIVGTFALMLGFGYSINALSLFGMVLAIGIVVDDAIVVVENVERNIEAGLSPRDATYRAMQEVSGPIVAIALTLVAVFVPLAFMTGLTGQFYKQFAMTIAISTVISAFNSLTLSPALAALLLKSHHDKPDVLTRLMNRSLGGFFRAFNRVFGSASERYGKGVAGVISRKASVMGVYAALLALTVFFGQIVPGGFVPAQDKQYLIAFAQLPNGASLDRTEAVIREMSDIVLKQPGVTHAIAFPGLSINGFTNSSSAGIVFVALDEFADREARGQTADAIAAELGQKFAGIKESFIGVFPPPPVLGLGTLGGFKFQIEDRGAQGYAALDQAAQAFVAAASQAPELGPTFSSYQINVPQLDVDLDRVKANQLGVPVTDVFDTMQIYLGSLYVNDFNRFGRVYQVRAQADAPFRSQPDDILNLKTRNAAGEMVPLSSVVQVKPSYGPEMVVRYNGYTAADINGGPAPGYSSGQAQAAAERIAADVLPRGMRLAWTDLTYQQILAGNAGVWVFPISVLLVFLVLAALYESLVLPLAVILIVPMSILAALAGVWLTGGDNNIFTQIGLMVLVGLACKNAILIVEFARELEMQGRSAVEAAIEASRLRLRPILMTSIAFIMGVVPLVLSTGAGAEMRQAMGVAVFFGMLGVTLFGLFLTPVFYVLLRKLAGSRPLHAAAPHQAPIVAEHAPAARPEGAL</sequence>
<feature type="transmembrane region" description="Helical" evidence="9">
    <location>
        <begin position="440"/>
        <end position="460"/>
    </location>
</feature>
<evidence type="ECO:0000256" key="7">
    <source>
        <dbReference type="ARBA" id="ARBA00022989"/>
    </source>
</evidence>
<dbReference type="NCBIfam" id="NF000282">
    <property type="entry name" value="RND_permease_1"/>
    <property type="match status" value="1"/>
</dbReference>
<name>A0A3P4B3T9_9BURK</name>
<gene>
    <name evidence="11" type="primary">bepE</name>
    <name evidence="11" type="ORF">PIGHUM_03039</name>
</gene>
<feature type="transmembrane region" description="Helical" evidence="9">
    <location>
        <begin position="342"/>
        <end position="362"/>
    </location>
</feature>
<dbReference type="Gene3D" id="3.30.2090.10">
    <property type="entry name" value="Multidrug efflux transporter AcrB TolC docking domain, DN and DC subdomains"/>
    <property type="match status" value="2"/>
</dbReference>
<organism evidence="11 12">
    <name type="scientific">Pigmentiphaga humi</name>
    <dbReference type="NCBI Taxonomy" id="2478468"/>
    <lineage>
        <taxon>Bacteria</taxon>
        <taxon>Pseudomonadati</taxon>
        <taxon>Pseudomonadota</taxon>
        <taxon>Betaproteobacteria</taxon>
        <taxon>Burkholderiales</taxon>
        <taxon>Alcaligenaceae</taxon>
        <taxon>Pigmentiphaga</taxon>
    </lineage>
</organism>
<keyword evidence="5 9" id="KW-0997">Cell inner membrane</keyword>
<protein>
    <recommendedName>
        <fullName evidence="9">Efflux pump membrane transporter</fullName>
    </recommendedName>
</protein>
<dbReference type="FunFam" id="3.30.70.1430:FF:000001">
    <property type="entry name" value="Efflux pump membrane transporter"/>
    <property type="match status" value="1"/>
</dbReference>
<feature type="transmembrane region" description="Helical" evidence="9">
    <location>
        <begin position="933"/>
        <end position="956"/>
    </location>
</feature>
<keyword evidence="8 9" id="KW-0472">Membrane</keyword>
<feature type="transmembrane region" description="Helical" evidence="9">
    <location>
        <begin position="880"/>
        <end position="900"/>
    </location>
</feature>
<dbReference type="SUPFAM" id="SSF82714">
    <property type="entry name" value="Multidrug efflux transporter AcrB TolC docking domain, DN and DC subdomains"/>
    <property type="match status" value="2"/>
</dbReference>
<evidence type="ECO:0000256" key="2">
    <source>
        <dbReference type="ARBA" id="ARBA00010942"/>
    </source>
</evidence>
<keyword evidence="12" id="KW-1185">Reference proteome</keyword>
<evidence type="ECO:0000313" key="12">
    <source>
        <dbReference type="Proteomes" id="UP000277294"/>
    </source>
</evidence>
<reference evidence="11 12" key="1">
    <citation type="submission" date="2018-10" db="EMBL/GenBank/DDBJ databases">
        <authorList>
            <person name="Criscuolo A."/>
        </authorList>
    </citation>
    <scope>NUCLEOTIDE SEQUENCE [LARGE SCALE GENOMIC DNA]</scope>
    <source>
        <strain evidence="11">DnA1</strain>
    </source>
</reference>
<comment type="subcellular location">
    <subcellularLocation>
        <location evidence="1 9">Cell inner membrane</location>
        <topology evidence="1 9">Multi-pass membrane protein</topology>
    </subcellularLocation>
</comment>
<dbReference type="SUPFAM" id="SSF82693">
    <property type="entry name" value="Multidrug efflux transporter AcrB pore domain, PN1, PN2, PC1 and PC2 subdomains"/>
    <property type="match status" value="4"/>
</dbReference>
<dbReference type="GO" id="GO:0015562">
    <property type="term" value="F:efflux transmembrane transporter activity"/>
    <property type="evidence" value="ECO:0007669"/>
    <property type="project" value="InterPro"/>
</dbReference>
<feature type="transmembrane region" description="Helical" evidence="9">
    <location>
        <begin position="472"/>
        <end position="499"/>
    </location>
</feature>
<dbReference type="GO" id="GO:0009636">
    <property type="term" value="P:response to toxic substance"/>
    <property type="evidence" value="ECO:0007669"/>
    <property type="project" value="UniProtKB-ARBA"/>
</dbReference>
<dbReference type="OrthoDB" id="9176627at2"/>
<comment type="similarity">
    <text evidence="2 9">Belongs to the resistance-nodulation-cell division (RND) (TC 2.A.6) family.</text>
</comment>
<dbReference type="AlphaFoldDB" id="A0A3P4B3T9"/>
<dbReference type="FunFam" id="1.20.1640.10:FF:000001">
    <property type="entry name" value="Efflux pump membrane transporter"/>
    <property type="match status" value="1"/>
</dbReference>
<evidence type="ECO:0000256" key="6">
    <source>
        <dbReference type="ARBA" id="ARBA00022692"/>
    </source>
</evidence>
<feature type="domain" description="SSD" evidence="10">
    <location>
        <begin position="368"/>
        <end position="497"/>
    </location>
</feature>
<keyword evidence="3 9" id="KW-0813">Transport</keyword>
<keyword evidence="6 9" id="KW-0812">Transmembrane</keyword>
<dbReference type="SUPFAM" id="SSF82866">
    <property type="entry name" value="Multidrug efflux transporter AcrB transmembrane domain"/>
    <property type="match status" value="2"/>
</dbReference>
<dbReference type="Gene3D" id="3.30.70.1440">
    <property type="entry name" value="Multidrug efflux transporter AcrB pore domain"/>
    <property type="match status" value="1"/>
</dbReference>